<evidence type="ECO:0000313" key="1">
    <source>
        <dbReference type="EMBL" id="CAI5762457.1"/>
    </source>
</evidence>
<sequence>MHQHGTATSYLIITQDTSFSSELPGTELIRWSFKAGAINGEDIRSISSCSFTL</sequence>
<feature type="non-terminal residue" evidence="1">
    <location>
        <position position="53"/>
    </location>
</feature>
<dbReference type="AlphaFoldDB" id="A0AA35NVY4"/>
<evidence type="ECO:0000313" key="2">
    <source>
        <dbReference type="Proteomes" id="UP001178461"/>
    </source>
</evidence>
<organism evidence="1 2">
    <name type="scientific">Podarcis lilfordi</name>
    <name type="common">Lilford's wall lizard</name>
    <dbReference type="NCBI Taxonomy" id="74358"/>
    <lineage>
        <taxon>Eukaryota</taxon>
        <taxon>Metazoa</taxon>
        <taxon>Chordata</taxon>
        <taxon>Craniata</taxon>
        <taxon>Vertebrata</taxon>
        <taxon>Euteleostomi</taxon>
        <taxon>Lepidosauria</taxon>
        <taxon>Squamata</taxon>
        <taxon>Bifurcata</taxon>
        <taxon>Unidentata</taxon>
        <taxon>Episquamata</taxon>
        <taxon>Laterata</taxon>
        <taxon>Lacertibaenia</taxon>
        <taxon>Lacertidae</taxon>
        <taxon>Podarcis</taxon>
    </lineage>
</organism>
<dbReference type="Proteomes" id="UP001178461">
    <property type="component" value="Chromosome 1"/>
</dbReference>
<protein>
    <submittedName>
        <fullName evidence="1">Uncharacterized protein</fullName>
    </submittedName>
</protein>
<gene>
    <name evidence="1" type="ORF">PODLI_1B031439</name>
</gene>
<accession>A0AA35NVY4</accession>
<reference evidence="1" key="1">
    <citation type="submission" date="2022-12" db="EMBL/GenBank/DDBJ databases">
        <authorList>
            <person name="Alioto T."/>
            <person name="Alioto T."/>
            <person name="Gomez Garrido J."/>
        </authorList>
    </citation>
    <scope>NUCLEOTIDE SEQUENCE</scope>
</reference>
<dbReference type="EMBL" id="OX395126">
    <property type="protein sequence ID" value="CAI5762457.1"/>
    <property type="molecule type" value="Genomic_DNA"/>
</dbReference>
<proteinExistence type="predicted"/>
<keyword evidence="2" id="KW-1185">Reference proteome</keyword>
<name>A0AA35NVY4_9SAUR</name>